<evidence type="ECO:0000256" key="1">
    <source>
        <dbReference type="SAM" id="MobiDB-lite"/>
    </source>
</evidence>
<feature type="region of interest" description="Disordered" evidence="1">
    <location>
        <begin position="1"/>
        <end position="20"/>
    </location>
</feature>
<reference evidence="2" key="1">
    <citation type="submission" date="2014-08" db="EMBL/GenBank/DDBJ databases">
        <authorList>
            <person name="Sharma Rahul"/>
            <person name="Thines Marco"/>
        </authorList>
    </citation>
    <scope>NUCLEOTIDE SEQUENCE</scope>
</reference>
<protein>
    <submittedName>
        <fullName evidence="2">Uncharacterized protein</fullName>
    </submittedName>
</protein>
<dbReference type="EMBL" id="LN483157">
    <property type="protein sequence ID" value="CED83825.1"/>
    <property type="molecule type" value="Genomic_DNA"/>
</dbReference>
<accession>A0A0F7STF0</accession>
<feature type="compositionally biased region" description="Polar residues" evidence="1">
    <location>
        <begin position="91"/>
        <end position="108"/>
    </location>
</feature>
<evidence type="ECO:0000313" key="2">
    <source>
        <dbReference type="EMBL" id="CED83825.1"/>
    </source>
</evidence>
<feature type="compositionally biased region" description="Pro residues" evidence="1">
    <location>
        <begin position="356"/>
        <end position="371"/>
    </location>
</feature>
<dbReference type="AlphaFoldDB" id="A0A0F7STF0"/>
<feature type="compositionally biased region" description="Acidic residues" evidence="1">
    <location>
        <begin position="310"/>
        <end position="326"/>
    </location>
</feature>
<sequence>MSYPSINAKSRALPPATMPPRRRTFNLHLLVRRNSHELPLMKPSYALDIPSDISPVRPSRQLSSSVDETNQSVFDFAHSYSHSPPPATPQLLHTRSASSTPQSRSNLLPTCLLKEDEKVEDESGSIGSRSTSSSGIPIFFKERGGEYELFDSPFTPPTLPIGLEEEDKMNVFGSYPISPRTTSFPQATVRPQPQDFYSPRDKFPVSMSYSSSFSVPSISVSPSSIPCARMSPISHAKAPFNAILLSQKTMQLPSQPAGFPSSQRKSLTLIQLQVAASTFVIPMELIARYPSHLARFISGCTDDDWRATDSDDSFSEAETDFDDDQTSSESSFSYLSDGEIDGPTTPRAATTNFARVPPPRPPRPETPPMSPSRPSMRRLEILLCRSPEPYIAIDYFFSTGLLLPDLRSMLESENMLKGCPLCGDSQRASRLREVENEASWLGLDCLAQVCRAERKRSGIEETRPTKKVGDGWI</sequence>
<feature type="region of interest" description="Disordered" evidence="1">
    <location>
        <begin position="309"/>
        <end position="374"/>
    </location>
</feature>
<proteinExistence type="predicted"/>
<organism evidence="2">
    <name type="scientific">Phaffia rhodozyma</name>
    <name type="common">Yeast</name>
    <name type="synonym">Xanthophyllomyces dendrorhous</name>
    <dbReference type="NCBI Taxonomy" id="264483"/>
    <lineage>
        <taxon>Eukaryota</taxon>
        <taxon>Fungi</taxon>
        <taxon>Dikarya</taxon>
        <taxon>Basidiomycota</taxon>
        <taxon>Agaricomycotina</taxon>
        <taxon>Tremellomycetes</taxon>
        <taxon>Cystofilobasidiales</taxon>
        <taxon>Mrakiaceae</taxon>
        <taxon>Phaffia</taxon>
    </lineage>
</organism>
<name>A0A0F7STF0_PHARH</name>
<feature type="region of interest" description="Disordered" evidence="1">
    <location>
        <begin position="77"/>
        <end position="108"/>
    </location>
</feature>